<reference evidence="5" key="1">
    <citation type="submission" date="2016-10" db="EMBL/GenBank/DDBJ databases">
        <authorList>
            <person name="Varghese N."/>
            <person name="Submissions S."/>
        </authorList>
    </citation>
    <scope>NUCLEOTIDE SEQUENCE [LARGE SCALE GENOMIC DNA]</scope>
    <source>
        <strain evidence="5">B4,CECT 8067,JCM 17497</strain>
    </source>
</reference>
<keyword evidence="5" id="KW-1185">Reference proteome</keyword>
<dbReference type="PROSITE" id="PS51371">
    <property type="entry name" value="CBS"/>
    <property type="match status" value="2"/>
</dbReference>
<protein>
    <submittedName>
        <fullName evidence="4">CBS domain-containing protein</fullName>
    </submittedName>
</protein>
<evidence type="ECO:0000259" key="3">
    <source>
        <dbReference type="PROSITE" id="PS51371"/>
    </source>
</evidence>
<evidence type="ECO:0000313" key="4">
    <source>
        <dbReference type="EMBL" id="SDJ63780.1"/>
    </source>
</evidence>
<sequence length="151" mass="15837">MAVIDIARQTVVTVEPETALSDVVQTMRTKRVGSVIVIAEGEPVGLVSDRDLALEVLGGDGATSSTPVGEIVSGDLLTVAADAGISELLERMSRKGVRRVPVVEDGDLVGIVSLSDIVVLLGMELQQVANIIRSVSPAYERLPRSDGDGPY</sequence>
<keyword evidence="1 2" id="KW-0129">CBS domain</keyword>
<evidence type="ECO:0000313" key="5">
    <source>
        <dbReference type="Proteomes" id="UP000198882"/>
    </source>
</evidence>
<dbReference type="SMART" id="SM00116">
    <property type="entry name" value="CBS"/>
    <property type="match status" value="2"/>
</dbReference>
<dbReference type="PANTHER" id="PTHR43080">
    <property type="entry name" value="CBS DOMAIN-CONTAINING PROTEIN CBSX3, MITOCHONDRIAL"/>
    <property type="match status" value="1"/>
</dbReference>
<dbReference type="Proteomes" id="UP000198882">
    <property type="component" value="Unassembled WGS sequence"/>
</dbReference>
<organism evidence="4 5">
    <name type="scientific">Natronorubrum texcoconense</name>
    <dbReference type="NCBI Taxonomy" id="1095776"/>
    <lineage>
        <taxon>Archaea</taxon>
        <taxon>Methanobacteriati</taxon>
        <taxon>Methanobacteriota</taxon>
        <taxon>Stenosarchaea group</taxon>
        <taxon>Halobacteria</taxon>
        <taxon>Halobacteriales</taxon>
        <taxon>Natrialbaceae</taxon>
        <taxon>Natronorubrum</taxon>
    </lineage>
</organism>
<dbReference type="SUPFAM" id="SSF54631">
    <property type="entry name" value="CBS-domain pair"/>
    <property type="match status" value="1"/>
</dbReference>
<dbReference type="STRING" id="1095776.SAMN04515672_1278"/>
<dbReference type="EMBL" id="FNFE01000001">
    <property type="protein sequence ID" value="SDJ63780.1"/>
    <property type="molecule type" value="Genomic_DNA"/>
</dbReference>
<dbReference type="Pfam" id="PF00571">
    <property type="entry name" value="CBS"/>
    <property type="match status" value="2"/>
</dbReference>
<dbReference type="Gene3D" id="3.10.580.10">
    <property type="entry name" value="CBS-domain"/>
    <property type="match status" value="1"/>
</dbReference>
<evidence type="ECO:0000256" key="2">
    <source>
        <dbReference type="PROSITE-ProRule" id="PRU00703"/>
    </source>
</evidence>
<proteinExistence type="predicted"/>
<dbReference type="InterPro" id="IPR051257">
    <property type="entry name" value="Diverse_CBS-Domain"/>
</dbReference>
<dbReference type="InterPro" id="IPR046342">
    <property type="entry name" value="CBS_dom_sf"/>
</dbReference>
<name>A0A1G8VF79_9EURY</name>
<dbReference type="AlphaFoldDB" id="A0A1G8VF79"/>
<dbReference type="PANTHER" id="PTHR43080:SF2">
    <property type="entry name" value="CBS DOMAIN-CONTAINING PROTEIN"/>
    <property type="match status" value="1"/>
</dbReference>
<evidence type="ECO:0000256" key="1">
    <source>
        <dbReference type="ARBA" id="ARBA00023122"/>
    </source>
</evidence>
<dbReference type="RefSeq" id="WP_090303939.1">
    <property type="nucleotide sequence ID" value="NZ_FNFE01000001.1"/>
</dbReference>
<feature type="domain" description="CBS" evidence="3">
    <location>
        <begin position="71"/>
        <end position="128"/>
    </location>
</feature>
<dbReference type="OrthoDB" id="43333at2157"/>
<accession>A0A1G8VF79</accession>
<feature type="domain" description="CBS" evidence="3">
    <location>
        <begin position="6"/>
        <end position="63"/>
    </location>
</feature>
<gene>
    <name evidence="4" type="ORF">SAMN04515672_1278</name>
</gene>
<dbReference type="InterPro" id="IPR000644">
    <property type="entry name" value="CBS_dom"/>
</dbReference>